<dbReference type="WormBase" id="SRAE_1000182700">
    <property type="protein sequence ID" value="SRP12146"/>
    <property type="gene ID" value="WBGene00258436"/>
</dbReference>
<dbReference type="EMBL" id="LN609528">
    <property type="protein sequence ID" value="CEF63566.2"/>
    <property type="molecule type" value="Genomic_DNA"/>
</dbReference>
<proteinExistence type="predicted"/>
<feature type="chain" id="PRO_5015030321" evidence="1">
    <location>
        <begin position="17"/>
        <end position="278"/>
    </location>
</feature>
<reference evidence="2 3" key="1">
    <citation type="submission" date="2014-09" db="EMBL/GenBank/DDBJ databases">
        <authorList>
            <person name="Martin A.A."/>
        </authorList>
    </citation>
    <scope>NUCLEOTIDE SEQUENCE</scope>
    <source>
        <strain evidence="3">ED321</strain>
        <strain evidence="2">ED321 Heterogonic</strain>
    </source>
</reference>
<gene>
    <name evidence="2 4 5" type="ORF">SRAE_1000182700</name>
</gene>
<evidence type="ECO:0000256" key="1">
    <source>
        <dbReference type="SAM" id="SignalP"/>
    </source>
</evidence>
<feature type="signal peptide" evidence="1">
    <location>
        <begin position="1"/>
        <end position="16"/>
    </location>
</feature>
<evidence type="ECO:0000313" key="2">
    <source>
        <dbReference type="EMBL" id="CEF63566.2"/>
    </source>
</evidence>
<dbReference type="WBParaSite" id="SRAE_1000182700.1">
    <property type="protein sequence ID" value="SRAE_1000182700.1"/>
    <property type="gene ID" value="WBGene00258436"/>
</dbReference>
<dbReference type="OrthoDB" id="6483362at2759"/>
<dbReference type="Proteomes" id="UP000035682">
    <property type="component" value="Unplaced"/>
</dbReference>
<dbReference type="CTD" id="36375931"/>
<name>A0A090L1J4_STRRB</name>
<dbReference type="RefSeq" id="XP_024502768.1">
    <property type="nucleotide sequence ID" value="XM_024648829.1"/>
</dbReference>
<keyword evidence="3" id="KW-1185">Reference proteome</keyword>
<dbReference type="AlphaFoldDB" id="A0A090L1J4"/>
<evidence type="ECO:0000313" key="4">
    <source>
        <dbReference type="WBParaSite" id="SRAE_1000182700.1"/>
    </source>
</evidence>
<evidence type="ECO:0000313" key="3">
    <source>
        <dbReference type="Proteomes" id="UP000035682"/>
    </source>
</evidence>
<organism evidence="2">
    <name type="scientific">Strongyloides ratti</name>
    <name type="common">Parasitic roundworm</name>
    <dbReference type="NCBI Taxonomy" id="34506"/>
    <lineage>
        <taxon>Eukaryota</taxon>
        <taxon>Metazoa</taxon>
        <taxon>Ecdysozoa</taxon>
        <taxon>Nematoda</taxon>
        <taxon>Chromadorea</taxon>
        <taxon>Rhabditida</taxon>
        <taxon>Tylenchina</taxon>
        <taxon>Panagrolaimomorpha</taxon>
        <taxon>Strongyloidoidea</taxon>
        <taxon>Strongyloididae</taxon>
        <taxon>Strongyloides</taxon>
    </lineage>
</organism>
<evidence type="ECO:0000313" key="5">
    <source>
        <dbReference type="WormBase" id="SRAE_1000182700"/>
    </source>
</evidence>
<keyword evidence="1" id="KW-0732">Signal</keyword>
<reference evidence="4" key="2">
    <citation type="submission" date="2020-12" db="UniProtKB">
        <authorList>
            <consortium name="WormBaseParasite"/>
        </authorList>
    </citation>
    <scope>IDENTIFICATION</scope>
</reference>
<protein>
    <submittedName>
        <fullName evidence="2 4">CAP domain-containing protein</fullName>
    </submittedName>
</protein>
<accession>A0A090L1J4</accession>
<dbReference type="GeneID" id="36375931"/>
<sequence>MKFLLFVSIFIPLVISSILSKKKELLKFEDDTTLTYYTANLKRVYACMGYLFYNETKAILFQDKIFDNYKKIKSKSTPDGGYKNKFQKLKYKYLIGEKRAGNFYEINPFVERFRQKAWPKCYESKVSYHSKYNTYAKGEAKKFLKTNKYSSCVNQTKFKCVYLPIPAGFAHTVISTLYEKLLAFYNWEKNVYKSKLDTAIHLIWKKLRYIGVGFAQKDGYLNIFLTFSSKVKNDKDYKKNIRPILKKYIKLYGKLPRKNKFAYNYDHYHKIGITPLKL</sequence>